<dbReference type="EMBL" id="GBRH01280406">
    <property type="protein sequence ID" value="JAD17489.1"/>
    <property type="molecule type" value="Transcribed_RNA"/>
</dbReference>
<accession>A0A0A8XU19</accession>
<sequence>METTLRLFLTRSHLLSRPV</sequence>
<proteinExistence type="predicted"/>
<evidence type="ECO:0000313" key="1">
    <source>
        <dbReference type="EMBL" id="JAD17489.1"/>
    </source>
</evidence>
<protein>
    <submittedName>
        <fullName evidence="1">Uncharacterized protein</fullName>
    </submittedName>
</protein>
<organism evidence="1">
    <name type="scientific">Arundo donax</name>
    <name type="common">Giant reed</name>
    <name type="synonym">Donax arundinaceus</name>
    <dbReference type="NCBI Taxonomy" id="35708"/>
    <lineage>
        <taxon>Eukaryota</taxon>
        <taxon>Viridiplantae</taxon>
        <taxon>Streptophyta</taxon>
        <taxon>Embryophyta</taxon>
        <taxon>Tracheophyta</taxon>
        <taxon>Spermatophyta</taxon>
        <taxon>Magnoliopsida</taxon>
        <taxon>Liliopsida</taxon>
        <taxon>Poales</taxon>
        <taxon>Poaceae</taxon>
        <taxon>PACMAD clade</taxon>
        <taxon>Arundinoideae</taxon>
        <taxon>Arundineae</taxon>
        <taxon>Arundo</taxon>
    </lineage>
</organism>
<reference evidence="1" key="1">
    <citation type="submission" date="2014-09" db="EMBL/GenBank/DDBJ databases">
        <authorList>
            <person name="Magalhaes I.L.F."/>
            <person name="Oliveira U."/>
            <person name="Santos F.R."/>
            <person name="Vidigal T.H.D.A."/>
            <person name="Brescovit A.D."/>
            <person name="Santos A.J."/>
        </authorList>
    </citation>
    <scope>NUCLEOTIDE SEQUENCE</scope>
    <source>
        <tissue evidence="1">Shoot tissue taken approximately 20 cm above the soil surface</tissue>
    </source>
</reference>
<reference evidence="1" key="2">
    <citation type="journal article" date="2015" name="Data Brief">
        <title>Shoot transcriptome of the giant reed, Arundo donax.</title>
        <authorList>
            <person name="Barrero R.A."/>
            <person name="Guerrero F.D."/>
            <person name="Moolhuijzen P."/>
            <person name="Goolsby J.A."/>
            <person name="Tidwell J."/>
            <person name="Bellgard S.E."/>
            <person name="Bellgard M.I."/>
        </authorList>
    </citation>
    <scope>NUCLEOTIDE SEQUENCE</scope>
    <source>
        <tissue evidence="1">Shoot tissue taken approximately 20 cm above the soil surface</tissue>
    </source>
</reference>
<dbReference type="AlphaFoldDB" id="A0A0A8XU19"/>
<name>A0A0A8XU19_ARUDO</name>